<comment type="caution">
    <text evidence="1">The sequence shown here is derived from an EMBL/GenBank/DDBJ whole genome shotgun (WGS) entry which is preliminary data.</text>
</comment>
<sequence>MTVRPEDVLPDDQDSADFGGLALRKGTVAAFVQNAKLLDATADGTPEAGDLTAALAAAVPQLRAIGVLDVFAPVSPRVRAIIDAVEG</sequence>
<dbReference type="Proteomes" id="UP000070258">
    <property type="component" value="Unassembled WGS sequence"/>
</dbReference>
<evidence type="ECO:0008006" key="3">
    <source>
        <dbReference type="Google" id="ProtNLM"/>
    </source>
</evidence>
<dbReference type="OrthoDB" id="1453999at2"/>
<dbReference type="STRING" id="239498.AXK60_10315"/>
<gene>
    <name evidence="1" type="ORF">AXK60_10315</name>
</gene>
<dbReference type="EMBL" id="LSRF01000056">
    <property type="protein sequence ID" value="KXP06474.1"/>
    <property type="molecule type" value="Genomic_DNA"/>
</dbReference>
<reference evidence="2" key="1">
    <citation type="submission" date="2016-02" db="EMBL/GenBank/DDBJ databases">
        <authorList>
            <person name="Wen L."/>
            <person name="He K."/>
            <person name="Yang H."/>
        </authorList>
    </citation>
    <scope>NUCLEOTIDE SEQUENCE [LARGE SCALE GENOMIC DNA]</scope>
    <source>
        <strain evidence="2">JCM 15929</strain>
    </source>
</reference>
<evidence type="ECO:0000313" key="1">
    <source>
        <dbReference type="EMBL" id="KXP06474.1"/>
    </source>
</evidence>
<organism evidence="1 2">
    <name type="scientific">Tsukamurella pseudospumae</name>
    <dbReference type="NCBI Taxonomy" id="239498"/>
    <lineage>
        <taxon>Bacteria</taxon>
        <taxon>Bacillati</taxon>
        <taxon>Actinomycetota</taxon>
        <taxon>Actinomycetes</taxon>
        <taxon>Mycobacteriales</taxon>
        <taxon>Tsukamurellaceae</taxon>
        <taxon>Tsukamurella</taxon>
    </lineage>
</organism>
<accession>A0A138A7P2</accession>
<protein>
    <recommendedName>
        <fullName evidence="3">Preprotein translocase subunit SecD</fullName>
    </recommendedName>
</protein>
<dbReference type="RefSeq" id="WP_068572085.1">
    <property type="nucleotide sequence ID" value="NZ_LSRE01000010.1"/>
</dbReference>
<dbReference type="AlphaFoldDB" id="A0A138A7P2"/>
<name>A0A138A7P2_9ACTN</name>
<evidence type="ECO:0000313" key="2">
    <source>
        <dbReference type="Proteomes" id="UP000070258"/>
    </source>
</evidence>
<proteinExistence type="predicted"/>